<keyword evidence="6 14" id="KW-0645">Protease</keyword>
<comment type="cofactor">
    <cofactor evidence="14">
        <name>Zn(2+)</name>
        <dbReference type="ChEBI" id="CHEBI:29105"/>
    </cofactor>
    <text evidence="14">Binds one Zn(2+) ion per subunit.</text>
</comment>
<feature type="domain" description="Penicillin-binding protein transpeptidase" evidence="15">
    <location>
        <begin position="267"/>
        <end position="599"/>
    </location>
</feature>
<dbReference type="GO" id="GO:0071555">
    <property type="term" value="P:cell wall organization"/>
    <property type="evidence" value="ECO:0007669"/>
    <property type="project" value="UniProtKB-KW"/>
</dbReference>
<comment type="function">
    <text evidence="14">Catalyzes cross-linking of the peptidoglycan cell wall.</text>
</comment>
<dbReference type="PANTHER" id="PTHR30627">
    <property type="entry name" value="PEPTIDOGLYCAN D,D-TRANSPEPTIDASE"/>
    <property type="match status" value="1"/>
</dbReference>
<evidence type="ECO:0000256" key="9">
    <source>
        <dbReference type="ARBA" id="ARBA00022960"/>
    </source>
</evidence>
<protein>
    <recommendedName>
        <fullName evidence="14">Peptidoglycan D,D-transpeptidase MrdA</fullName>
        <ecNumber evidence="14">3.4.16.4</ecNumber>
    </recommendedName>
    <alternativeName>
        <fullName evidence="14">Penicillin-binding protein 2</fullName>
        <shortName evidence="14">PBP-2</shortName>
    </alternativeName>
</protein>
<evidence type="ECO:0000256" key="10">
    <source>
        <dbReference type="ARBA" id="ARBA00022984"/>
    </source>
</evidence>
<keyword evidence="12 14" id="KW-0472">Membrane</keyword>
<dbReference type="NCBIfam" id="TIGR03423">
    <property type="entry name" value="pbp2_mrdA"/>
    <property type="match status" value="1"/>
</dbReference>
<dbReference type="InterPro" id="IPR050515">
    <property type="entry name" value="Beta-lactam/transpept"/>
</dbReference>
<dbReference type="Pfam" id="PF00905">
    <property type="entry name" value="Transpeptidase"/>
    <property type="match status" value="1"/>
</dbReference>
<feature type="binding site" evidence="14">
    <location>
        <position position="365"/>
    </location>
    <ligand>
        <name>Zn(2+)</name>
        <dbReference type="ChEBI" id="CHEBI:29105"/>
    </ligand>
</feature>
<dbReference type="SUPFAM" id="SSF56519">
    <property type="entry name" value="Penicillin binding protein dimerisation domain"/>
    <property type="match status" value="1"/>
</dbReference>
<sequence length="614" mass="68907">MAHRDQIKDVISERRLYSSRLLVAGLLVLAACAVIIYRYYGLQITDYEKYSTQSDRNRVHVQPISPKRGLITDRNGVLLAENRTTYNLSLTRERIKDLDATVRELQQLLDIDDDDVARFYKRLKQHRGFSPVPLRFKLTEAEIAKFSVNRYRFDGVEVVGSLSRYYPEGELYAHAIGYVGRINEREQGKIDRDNYAATDFIGKTGLEKFYEDSLHGTVGYRHVETDVRGRVLRTLEQVDPVPGKNLQLYIDDKVQRAAFEALGEERGSIVAIDPRNGGIIAIVSTPSYDTNLFVNGISSKNYKALRDSLDLPLFNRSLQGQYPPGSTVKPIVGLAGLEEGVVTATSEINDPGWYSLPNSTHRYRDWKRWGHGTHVNFNMAMEQSCDVYYYILAHKLGIDKMSAFAHQFGLGEYSGIDLPSERRGLMPTKEWKRQNRRSSWYPGETLLTGIGQGYMLATPVQLALSTAILANRGHQLVPRLVMNSSHPAAAERSDVKLNKDSNWDVVFGSMEEVIYGARGTGRRLKGAPYRLAGKSGSAQVVSIPQGELYNRDEYEKRQHDHALFIAYAPADDPKIAVAVIVENGEHGGSVAGPKALAVMNAYLLNDQGELRSDL</sequence>
<keyword evidence="4 14" id="KW-0997">Cell inner membrane</keyword>
<keyword evidence="7 14" id="KW-0812">Transmembrane</keyword>
<reference evidence="17 18" key="1">
    <citation type="submission" date="2018-11" db="EMBL/GenBank/DDBJ databases">
        <title>Genomic Encyclopedia of Type Strains, Phase IV (KMG-IV): sequencing the most valuable type-strain genomes for metagenomic binning, comparative biology and taxonomic classification.</title>
        <authorList>
            <person name="Goeker M."/>
        </authorList>
    </citation>
    <scope>NUCLEOTIDE SEQUENCE [LARGE SCALE GENOMIC DNA]</scope>
    <source>
        <strain evidence="17 18">DSM 100316</strain>
    </source>
</reference>
<dbReference type="GO" id="GO:0005886">
    <property type="term" value="C:plasma membrane"/>
    <property type="evidence" value="ECO:0007669"/>
    <property type="project" value="UniProtKB-SubCell"/>
</dbReference>
<evidence type="ECO:0000256" key="6">
    <source>
        <dbReference type="ARBA" id="ARBA00022670"/>
    </source>
</evidence>
<dbReference type="EC" id="3.4.16.4" evidence="14"/>
<dbReference type="UniPathway" id="UPA00219"/>
<dbReference type="InterPro" id="IPR012338">
    <property type="entry name" value="Beta-lactam/transpept-like"/>
</dbReference>
<keyword evidence="5 14" id="KW-0121">Carboxypeptidase</keyword>
<dbReference type="PANTHER" id="PTHR30627:SF2">
    <property type="entry name" value="PEPTIDOGLYCAN D,D-TRANSPEPTIDASE MRDA"/>
    <property type="match status" value="1"/>
</dbReference>
<dbReference type="GO" id="GO:0009252">
    <property type="term" value="P:peptidoglycan biosynthetic process"/>
    <property type="evidence" value="ECO:0007669"/>
    <property type="project" value="UniProtKB-UniRule"/>
</dbReference>
<organism evidence="17 18">
    <name type="scientific">Sinobacterium caligoides</name>
    <dbReference type="NCBI Taxonomy" id="933926"/>
    <lineage>
        <taxon>Bacteria</taxon>
        <taxon>Pseudomonadati</taxon>
        <taxon>Pseudomonadota</taxon>
        <taxon>Gammaproteobacteria</taxon>
        <taxon>Cellvibrionales</taxon>
        <taxon>Spongiibacteraceae</taxon>
        <taxon>Sinobacterium</taxon>
    </lineage>
</organism>
<gene>
    <name evidence="14" type="primary">mrdA</name>
    <name evidence="17" type="ORF">EDC56_1811</name>
</gene>
<dbReference type="InterPro" id="IPR017790">
    <property type="entry name" value="Penicillin-binding_protein_2"/>
</dbReference>
<keyword evidence="8 14" id="KW-0378">Hydrolase</keyword>
<evidence type="ECO:0000256" key="14">
    <source>
        <dbReference type="HAMAP-Rule" id="MF_02081"/>
    </source>
</evidence>
<feature type="active site" description="Acyl-ester intermediate" evidence="14">
    <location>
        <position position="326"/>
    </location>
</feature>
<dbReference type="AlphaFoldDB" id="A0A3N2DNL0"/>
<dbReference type="Gene3D" id="3.90.1310.10">
    <property type="entry name" value="Penicillin-binding protein 2a (Domain 2)"/>
    <property type="match status" value="1"/>
</dbReference>
<evidence type="ECO:0000313" key="18">
    <source>
        <dbReference type="Proteomes" id="UP000275394"/>
    </source>
</evidence>
<dbReference type="RefSeq" id="WP_123712168.1">
    <property type="nucleotide sequence ID" value="NZ_RKHR01000004.1"/>
</dbReference>
<feature type="binding site" evidence="14">
    <location>
        <position position="371"/>
    </location>
    <ligand>
        <name>Zn(2+)</name>
        <dbReference type="ChEBI" id="CHEBI:29105"/>
    </ligand>
</feature>
<evidence type="ECO:0000256" key="8">
    <source>
        <dbReference type="ARBA" id="ARBA00022801"/>
    </source>
</evidence>
<evidence type="ECO:0000256" key="3">
    <source>
        <dbReference type="ARBA" id="ARBA00022475"/>
    </source>
</evidence>
<dbReference type="Gene3D" id="3.30.1390.30">
    <property type="entry name" value="Penicillin-binding protein 2a, domain 3"/>
    <property type="match status" value="1"/>
</dbReference>
<dbReference type="OrthoDB" id="9766847at2"/>
<evidence type="ECO:0000256" key="5">
    <source>
        <dbReference type="ARBA" id="ARBA00022645"/>
    </source>
</evidence>
<evidence type="ECO:0000256" key="12">
    <source>
        <dbReference type="ARBA" id="ARBA00023136"/>
    </source>
</evidence>
<feature type="domain" description="Penicillin-binding protein dimerisation" evidence="16">
    <location>
        <begin position="64"/>
        <end position="235"/>
    </location>
</feature>
<comment type="subcellular location">
    <subcellularLocation>
        <location evidence="14">Cell inner membrane</location>
        <topology evidence="14">Single-pass membrane protein</topology>
    </subcellularLocation>
    <subcellularLocation>
        <location evidence="2">Cell membrane</location>
    </subcellularLocation>
    <subcellularLocation>
        <location evidence="1">Membrane</location>
        <topology evidence="1">Single-pass membrane protein</topology>
    </subcellularLocation>
</comment>
<dbReference type="HAMAP" id="MF_02081">
    <property type="entry name" value="MrdA_transpept"/>
    <property type="match status" value="1"/>
</dbReference>
<dbReference type="SUPFAM" id="SSF56601">
    <property type="entry name" value="beta-lactamase/transpeptidase-like"/>
    <property type="match status" value="1"/>
</dbReference>
<evidence type="ECO:0000259" key="15">
    <source>
        <dbReference type="Pfam" id="PF00905"/>
    </source>
</evidence>
<dbReference type="Gene3D" id="3.40.710.10">
    <property type="entry name" value="DD-peptidase/beta-lactamase superfamily"/>
    <property type="match status" value="1"/>
</dbReference>
<keyword evidence="13 14" id="KW-0961">Cell wall biogenesis/degradation</keyword>
<evidence type="ECO:0000259" key="16">
    <source>
        <dbReference type="Pfam" id="PF03717"/>
    </source>
</evidence>
<accession>A0A3N2DNL0</accession>
<dbReference type="InterPro" id="IPR005311">
    <property type="entry name" value="PBP_dimer"/>
</dbReference>
<comment type="catalytic activity">
    <reaction evidence="14">
        <text>Preferential cleavage: (Ac)2-L-Lys-D-Ala-|-D-Ala. Also transpeptidation of peptidyl-alanyl moieties that are N-acyl substituents of D-alanine.</text>
        <dbReference type="EC" id="3.4.16.4"/>
    </reaction>
</comment>
<keyword evidence="18" id="KW-1185">Reference proteome</keyword>
<evidence type="ECO:0000256" key="4">
    <source>
        <dbReference type="ARBA" id="ARBA00022519"/>
    </source>
</evidence>
<keyword evidence="3 14" id="KW-1003">Cell membrane</keyword>
<dbReference type="InterPro" id="IPR001460">
    <property type="entry name" value="PCN-bd_Tpept"/>
</dbReference>
<dbReference type="GO" id="GO:0009002">
    <property type="term" value="F:serine-type D-Ala-D-Ala carboxypeptidase activity"/>
    <property type="evidence" value="ECO:0007669"/>
    <property type="project" value="UniProtKB-UniRule"/>
</dbReference>
<evidence type="ECO:0000256" key="2">
    <source>
        <dbReference type="ARBA" id="ARBA00004236"/>
    </source>
</evidence>
<dbReference type="GO" id="GO:0008360">
    <property type="term" value="P:regulation of cell shape"/>
    <property type="evidence" value="ECO:0007669"/>
    <property type="project" value="UniProtKB-KW"/>
</dbReference>
<dbReference type="EMBL" id="RKHR01000004">
    <property type="protein sequence ID" value="ROS01370.1"/>
    <property type="molecule type" value="Genomic_DNA"/>
</dbReference>
<evidence type="ECO:0000256" key="13">
    <source>
        <dbReference type="ARBA" id="ARBA00023316"/>
    </source>
</evidence>
<feature type="binding site" evidence="14">
    <location>
        <position position="385"/>
    </location>
    <ligand>
        <name>Zn(2+)</name>
        <dbReference type="ChEBI" id="CHEBI:29105"/>
    </ligand>
</feature>
<comment type="caution">
    <text evidence="17">The sequence shown here is derived from an EMBL/GenBank/DDBJ whole genome shotgun (WGS) entry which is preliminary data.</text>
</comment>
<dbReference type="GO" id="GO:0008270">
    <property type="term" value="F:zinc ion binding"/>
    <property type="evidence" value="ECO:0007669"/>
    <property type="project" value="UniProtKB-UniRule"/>
</dbReference>
<feature type="binding site" evidence="14">
    <location>
        <position position="350"/>
    </location>
    <ligand>
        <name>Zn(2+)</name>
        <dbReference type="ChEBI" id="CHEBI:29105"/>
    </ligand>
</feature>
<keyword evidence="9 14" id="KW-0133">Cell shape</keyword>
<dbReference type="InterPro" id="IPR036138">
    <property type="entry name" value="PBP_dimer_sf"/>
</dbReference>
<keyword evidence="14" id="KW-0862">Zinc</keyword>
<comment type="similarity">
    <text evidence="14">Belongs to the transpeptidase family. MrdA subfamily.</text>
</comment>
<keyword evidence="10 14" id="KW-0573">Peptidoglycan synthesis</keyword>
<dbReference type="Pfam" id="PF03717">
    <property type="entry name" value="PBP_dimer"/>
    <property type="match status" value="1"/>
</dbReference>
<keyword evidence="11 14" id="KW-1133">Transmembrane helix</keyword>
<dbReference type="Proteomes" id="UP000275394">
    <property type="component" value="Unassembled WGS sequence"/>
</dbReference>
<dbReference type="PROSITE" id="PS51257">
    <property type="entry name" value="PROKAR_LIPOPROTEIN"/>
    <property type="match status" value="1"/>
</dbReference>
<dbReference type="GO" id="GO:0071972">
    <property type="term" value="F:peptidoglycan L,D-transpeptidase activity"/>
    <property type="evidence" value="ECO:0007669"/>
    <property type="project" value="TreeGrafter"/>
</dbReference>
<evidence type="ECO:0000256" key="1">
    <source>
        <dbReference type="ARBA" id="ARBA00004167"/>
    </source>
</evidence>
<evidence type="ECO:0000256" key="7">
    <source>
        <dbReference type="ARBA" id="ARBA00022692"/>
    </source>
</evidence>
<feature type="transmembrane region" description="Helical" evidence="14">
    <location>
        <begin position="21"/>
        <end position="40"/>
    </location>
</feature>
<dbReference type="GO" id="GO:0008658">
    <property type="term" value="F:penicillin binding"/>
    <property type="evidence" value="ECO:0007669"/>
    <property type="project" value="UniProtKB-UniRule"/>
</dbReference>
<dbReference type="GO" id="GO:0006508">
    <property type="term" value="P:proteolysis"/>
    <property type="evidence" value="ECO:0007669"/>
    <property type="project" value="UniProtKB-KW"/>
</dbReference>
<comment type="pathway">
    <text evidence="14">Cell wall biogenesis; peptidoglycan biosynthesis.</text>
</comment>
<evidence type="ECO:0000256" key="11">
    <source>
        <dbReference type="ARBA" id="ARBA00022989"/>
    </source>
</evidence>
<keyword evidence="14" id="KW-0479">Metal-binding</keyword>
<proteinExistence type="inferred from homology"/>
<evidence type="ECO:0000313" key="17">
    <source>
        <dbReference type="EMBL" id="ROS01370.1"/>
    </source>
</evidence>
<name>A0A3N2DNL0_9GAMM</name>